<dbReference type="InterPro" id="IPR025048">
    <property type="entry name" value="DUF3987"/>
</dbReference>
<evidence type="ECO:0000313" key="3">
    <source>
        <dbReference type="EMBL" id="QDT89153.1"/>
    </source>
</evidence>
<sequence length="890" mass="99326">MITPHYDKTEVEVKSRGRGREILTHFGLSPEALDGKHGECPHCGGKDRFRAIDPDNGVLYCNQCFYEKNGDLPAAVQWMLGCSFSEAVNKIGEYLNATPAAKRKQAAPKKPPTPFNDQIRFLDPDPAKFAEWADHKSPVSVEAMQDAGVRLVSWPAKALVKYQQECVAIPAYRTSDDPSGWILYRVDGQPFPAMKDGPGERKTHLLRGSNDGWVYLGGRSAVEAAHTIIKCEGAADMFSIAPYLPEGVIAVTNTHGAKSAKNCPIDIFTGKRVIVIGDTDKSGVDGAYSLAGEVLPYADEVKVIFPYGEITESNGRDIRDEMNDNQQAGIDYQETVDRFIQQAAEAPVFRLPQDEPQQDDTSDHSEDDDQEEYQPFPVDCLPAPMRDYVKAGRESLKCDLSFIAGPLLVVIASLIGASRVLRITDEWRVPAILWLVTIADSGSMKTPTQSLATKPLYKLQARAHAQNRETLETYKLNMEIYEARRKEYIKELAKADGPPPDEPIRPDDPKIINKVAGDVTIEAVAPMMKNNPKCVTIVNDELSKMIGNLNKYSGAKGSDEAVLLEGYNLGTMQVARKHDPVDIFVPNAAICILGNTQPQIYRRMMNTSYRESGFMSRFLKIYPRKTMKQFPGKGIPEDVKEALMNLVESLDLFQPMEKEEGEYEPIPVYMTNEAHQAYRAFHQYHNEEAVSLSGDLAAEWSKLEEIPARLALIFHCVECVASGGVDEKVSLETMQKAIELTDWFKSESLRVYRLFDSEGDTGSSHNKAEQRLVRFIRDQGGSVSVRDTQRRMSFKTADDTERALGELVKKGVAEWVNIPTKKRGRPARGISLRHSDTLTQSENPLDSGDCVFTKPQDSDSRPISEPQMIPEQYEDTAPDDLGEFMDFMDD</sequence>
<dbReference type="GO" id="GO:0003677">
    <property type="term" value="F:DNA binding"/>
    <property type="evidence" value="ECO:0007669"/>
    <property type="project" value="InterPro"/>
</dbReference>
<dbReference type="AlphaFoldDB" id="A0A517V828"/>
<reference evidence="3 4" key="1">
    <citation type="submission" date="2019-02" db="EMBL/GenBank/DDBJ databases">
        <title>Deep-cultivation of Planctomycetes and their phenomic and genomic characterization uncovers novel biology.</title>
        <authorList>
            <person name="Wiegand S."/>
            <person name="Jogler M."/>
            <person name="Boedeker C."/>
            <person name="Pinto D."/>
            <person name="Vollmers J."/>
            <person name="Rivas-Marin E."/>
            <person name="Kohn T."/>
            <person name="Peeters S.H."/>
            <person name="Heuer A."/>
            <person name="Rast P."/>
            <person name="Oberbeckmann S."/>
            <person name="Bunk B."/>
            <person name="Jeske O."/>
            <person name="Meyerdierks A."/>
            <person name="Storesund J.E."/>
            <person name="Kallscheuer N."/>
            <person name="Luecker S."/>
            <person name="Lage O.M."/>
            <person name="Pohl T."/>
            <person name="Merkel B.J."/>
            <person name="Hornburger P."/>
            <person name="Mueller R.-W."/>
            <person name="Bruemmer F."/>
            <person name="Labrenz M."/>
            <person name="Spormann A.M."/>
            <person name="Op den Camp H."/>
            <person name="Overmann J."/>
            <person name="Amann R."/>
            <person name="Jetten M.S.M."/>
            <person name="Mascher T."/>
            <person name="Medema M.H."/>
            <person name="Devos D.P."/>
            <person name="Kaster A.-K."/>
            <person name="Ovreas L."/>
            <person name="Rohde M."/>
            <person name="Galperin M.Y."/>
            <person name="Jogler C."/>
        </authorList>
    </citation>
    <scope>NUCLEOTIDE SEQUENCE [LARGE SCALE GENOMIC DNA]</scope>
    <source>
        <strain evidence="3 4">Pan161</strain>
    </source>
</reference>
<dbReference type="OrthoDB" id="279540at2"/>
<keyword evidence="3" id="KW-0347">Helicase</keyword>
<dbReference type="GO" id="GO:0006260">
    <property type="term" value="P:DNA replication"/>
    <property type="evidence" value="ECO:0007669"/>
    <property type="project" value="InterPro"/>
</dbReference>
<keyword evidence="3" id="KW-0378">Hydrolase</keyword>
<gene>
    <name evidence="3" type="ORF">Pan161_07790</name>
</gene>
<dbReference type="KEGG" id="gax:Pan161_07790"/>
<feature type="compositionally biased region" description="Acidic residues" evidence="1">
    <location>
        <begin position="356"/>
        <end position="372"/>
    </location>
</feature>
<dbReference type="RefSeq" id="WP_145224248.1">
    <property type="nucleotide sequence ID" value="NZ_CP036343.1"/>
</dbReference>
<accession>A0A517V828</accession>
<organism evidence="3 4">
    <name type="scientific">Gimesia algae</name>
    <dbReference type="NCBI Taxonomy" id="2527971"/>
    <lineage>
        <taxon>Bacteria</taxon>
        <taxon>Pseudomonadati</taxon>
        <taxon>Planctomycetota</taxon>
        <taxon>Planctomycetia</taxon>
        <taxon>Planctomycetales</taxon>
        <taxon>Planctomycetaceae</taxon>
        <taxon>Gimesia</taxon>
    </lineage>
</organism>
<dbReference type="InterPro" id="IPR036977">
    <property type="entry name" value="DNA_primase_Znf_CHC2"/>
</dbReference>
<dbReference type="SMART" id="SM00778">
    <property type="entry name" value="Prim_Zn_Ribbon"/>
    <property type="match status" value="1"/>
</dbReference>
<feature type="compositionally biased region" description="Acidic residues" evidence="1">
    <location>
        <begin position="872"/>
        <end position="881"/>
    </location>
</feature>
<dbReference type="Pfam" id="PF08273">
    <property type="entry name" value="Zn_Ribbon_Prim"/>
    <property type="match status" value="1"/>
</dbReference>
<name>A0A517V828_9PLAN</name>
<evidence type="ECO:0000313" key="4">
    <source>
        <dbReference type="Proteomes" id="UP000316855"/>
    </source>
</evidence>
<evidence type="ECO:0000259" key="2">
    <source>
        <dbReference type="SMART" id="SM00778"/>
    </source>
</evidence>
<dbReference type="Gene3D" id="3.90.580.10">
    <property type="entry name" value="Zinc finger, CHC2-type domain"/>
    <property type="match status" value="1"/>
</dbReference>
<proteinExistence type="predicted"/>
<dbReference type="InterPro" id="IPR013237">
    <property type="entry name" value="Phage_T7_Gp4_N"/>
</dbReference>
<dbReference type="EMBL" id="CP036343">
    <property type="protein sequence ID" value="QDT89153.1"/>
    <property type="molecule type" value="Genomic_DNA"/>
</dbReference>
<protein>
    <submittedName>
        <fullName evidence="3">Zinc-binding domain of primase-helicase</fullName>
    </submittedName>
</protein>
<dbReference type="GO" id="GO:0008270">
    <property type="term" value="F:zinc ion binding"/>
    <property type="evidence" value="ECO:0007669"/>
    <property type="project" value="InterPro"/>
</dbReference>
<feature type="domain" description="DNA primase/helicase Gp4 N-terminal Bacteriophage T7-like" evidence="2">
    <location>
        <begin position="35"/>
        <end position="73"/>
    </location>
</feature>
<dbReference type="GO" id="GO:0004386">
    <property type="term" value="F:helicase activity"/>
    <property type="evidence" value="ECO:0007669"/>
    <property type="project" value="UniProtKB-KW"/>
</dbReference>
<keyword evidence="4" id="KW-1185">Reference proteome</keyword>
<feature type="region of interest" description="Disordered" evidence="1">
    <location>
        <begin position="347"/>
        <end position="377"/>
    </location>
</feature>
<dbReference type="Proteomes" id="UP000316855">
    <property type="component" value="Chromosome"/>
</dbReference>
<dbReference type="Pfam" id="PF13148">
    <property type="entry name" value="DUF3987"/>
    <property type="match status" value="1"/>
</dbReference>
<dbReference type="SUPFAM" id="SSF57783">
    <property type="entry name" value="Zinc beta-ribbon"/>
    <property type="match status" value="1"/>
</dbReference>
<keyword evidence="3" id="KW-0067">ATP-binding</keyword>
<keyword evidence="3" id="KW-0547">Nucleotide-binding</keyword>
<feature type="region of interest" description="Disordered" evidence="1">
    <location>
        <begin position="838"/>
        <end position="881"/>
    </location>
</feature>
<evidence type="ECO:0000256" key="1">
    <source>
        <dbReference type="SAM" id="MobiDB-lite"/>
    </source>
</evidence>